<dbReference type="AlphaFoldDB" id="A0A6N2R3R9"/>
<sequence>MRRKFMKLLTCVGTVGAMTVAMAVPALADTTDKATFDWSDKAAANVTTYANIRKGSDISTERVGKLPAGAVVTVVGEENGWVQVSSGEIEGYIREDLLVSGEEAQQLFESVHGDGEITGAQPLDAVVETAAVSNQTTSVSQADLDLMAAIIECEAGGESYEGKVGVGAVIMNRIRSSKFPNTLSEVIYQKGQFTPAASGKLASVLSRGASQACYDAARDVFAGANTIGDRLFFHAGGGRGLTIGNQTFY</sequence>
<dbReference type="SMART" id="SM00287">
    <property type="entry name" value="SH3b"/>
    <property type="match status" value="1"/>
</dbReference>
<dbReference type="Pfam" id="PF07486">
    <property type="entry name" value="Hydrolase_2"/>
    <property type="match status" value="1"/>
</dbReference>
<feature type="domain" description="SH3b" evidence="2">
    <location>
        <begin position="41"/>
        <end position="102"/>
    </location>
</feature>
<feature type="signal peptide" evidence="1">
    <location>
        <begin position="1"/>
        <end position="28"/>
    </location>
</feature>
<dbReference type="Gene3D" id="2.30.30.40">
    <property type="entry name" value="SH3 Domains"/>
    <property type="match status" value="1"/>
</dbReference>
<feature type="chain" id="PRO_5026723246" evidence="1">
    <location>
        <begin position="29"/>
        <end position="249"/>
    </location>
</feature>
<keyword evidence="1" id="KW-0732">Signal</keyword>
<dbReference type="GO" id="GO:0016787">
    <property type="term" value="F:hydrolase activity"/>
    <property type="evidence" value="ECO:0007669"/>
    <property type="project" value="InterPro"/>
</dbReference>
<dbReference type="EMBL" id="CACRSY010000004">
    <property type="protein sequence ID" value="VYS75128.1"/>
    <property type="molecule type" value="Genomic_DNA"/>
</dbReference>
<proteinExistence type="predicted"/>
<dbReference type="Gene3D" id="1.10.10.2520">
    <property type="entry name" value="Cell wall hydrolase SleB, domain 1"/>
    <property type="match status" value="1"/>
</dbReference>
<dbReference type="PROSITE" id="PS51781">
    <property type="entry name" value="SH3B"/>
    <property type="match status" value="1"/>
</dbReference>
<accession>A0A6N2R3R9</accession>
<dbReference type="InterPro" id="IPR011105">
    <property type="entry name" value="Cell_wall_hydrolase_SleB"/>
</dbReference>
<dbReference type="InterPro" id="IPR042047">
    <property type="entry name" value="SleB_dom1"/>
</dbReference>
<name>A0A6N2R3R9_BLAHA</name>
<evidence type="ECO:0000313" key="3">
    <source>
        <dbReference type="EMBL" id="VYS75128.1"/>
    </source>
</evidence>
<evidence type="ECO:0000256" key="1">
    <source>
        <dbReference type="SAM" id="SignalP"/>
    </source>
</evidence>
<evidence type="ECO:0000259" key="2">
    <source>
        <dbReference type="PROSITE" id="PS51781"/>
    </source>
</evidence>
<dbReference type="RefSeq" id="WP_003022084.1">
    <property type="nucleotide sequence ID" value="NZ_CACRSY010000004.1"/>
</dbReference>
<gene>
    <name evidence="3" type="primary">sleB_2</name>
    <name evidence="3" type="ORF">BHLFYP23_01414</name>
</gene>
<protein>
    <submittedName>
        <fullName evidence="3">Spore cortex-lytic enzyme</fullName>
    </submittedName>
</protein>
<dbReference type="InterPro" id="IPR003646">
    <property type="entry name" value="SH3-like_bac-type"/>
</dbReference>
<dbReference type="Pfam" id="PF08239">
    <property type="entry name" value="SH3_3"/>
    <property type="match status" value="1"/>
</dbReference>
<organism evidence="3">
    <name type="scientific">Blautia hansenii</name>
    <name type="common">Ruminococcus hansenii</name>
    <dbReference type="NCBI Taxonomy" id="1322"/>
    <lineage>
        <taxon>Bacteria</taxon>
        <taxon>Bacillati</taxon>
        <taxon>Bacillota</taxon>
        <taxon>Clostridia</taxon>
        <taxon>Lachnospirales</taxon>
        <taxon>Lachnospiraceae</taxon>
        <taxon>Blautia</taxon>
    </lineage>
</organism>
<reference evidence="3" key="1">
    <citation type="submission" date="2019-11" db="EMBL/GenBank/DDBJ databases">
        <authorList>
            <person name="Feng L."/>
        </authorList>
    </citation>
    <scope>NUCLEOTIDE SEQUENCE</scope>
    <source>
        <strain evidence="3">BhanseniiLFYP23</strain>
    </source>
</reference>